<dbReference type="Gene3D" id="3.50.50.60">
    <property type="entry name" value="FAD/NAD(P)-binding domain"/>
    <property type="match status" value="2"/>
</dbReference>
<dbReference type="PRINTS" id="PR00411">
    <property type="entry name" value="PNDRDTASEI"/>
</dbReference>
<dbReference type="AlphaFoldDB" id="A0A173VIB1"/>
<evidence type="ECO:0000256" key="1">
    <source>
        <dbReference type="ARBA" id="ARBA00023002"/>
    </source>
</evidence>
<dbReference type="InterPro" id="IPR023753">
    <property type="entry name" value="FAD/NAD-binding_dom"/>
</dbReference>
<proteinExistence type="predicted"/>
<dbReference type="Pfam" id="PF07992">
    <property type="entry name" value="Pyr_redox_2"/>
    <property type="match status" value="1"/>
</dbReference>
<dbReference type="PRINTS" id="PR00368">
    <property type="entry name" value="FADPNR"/>
</dbReference>
<reference evidence="3 4" key="1">
    <citation type="submission" date="2015-09" db="EMBL/GenBank/DDBJ databases">
        <authorList>
            <consortium name="Pathogen Informatics"/>
        </authorList>
    </citation>
    <scope>NUCLEOTIDE SEQUENCE [LARGE SCALE GENOMIC DNA]</scope>
    <source>
        <strain evidence="3 4">2789STDY5834968</strain>
    </source>
</reference>
<name>A0A173VIB1_9FIRM</name>
<evidence type="ECO:0000259" key="2">
    <source>
        <dbReference type="Pfam" id="PF07992"/>
    </source>
</evidence>
<dbReference type="GO" id="GO:0004355">
    <property type="term" value="F:glutamate synthase (NADPH) activity"/>
    <property type="evidence" value="ECO:0007669"/>
    <property type="project" value="UniProtKB-EC"/>
</dbReference>
<dbReference type="PANTHER" id="PTHR42949">
    <property type="entry name" value="ANAEROBIC GLYCEROL-3-PHOSPHATE DEHYDROGENASE SUBUNIT B"/>
    <property type="match status" value="1"/>
</dbReference>
<gene>
    <name evidence="3" type="primary">gltD_3</name>
    <name evidence="3" type="ORF">ERS852580_03097</name>
</gene>
<dbReference type="EC" id="1.4.1.13" evidence="3"/>
<keyword evidence="1 3" id="KW-0560">Oxidoreductase</keyword>
<sequence>MEFYDIVIVGGGSAGLAAAASAKKNKIDKILILERDCELGGILNQCIHNGFGLHTFKEELTGPEYAGRFIKEVKELGIEYRLNTMVMDISTGDEFENGADDRHDVKIKDEANDKIVTAMNRTDGLFHIAAKTVILAMGCRERARGALNIPGYRPAGIFSAGTAQRLVNIEGYMPGRKVVILGSGDIGLIMARRMTLEGAKVQVVAELMPYSGGLKRNIVQCLDDFGIPLKLSHTVVDIKGRERVEGITLAQVDEHNKPIEGTEEFYECDTLLLSCGLIPENEISKTAGVELNPVTSGPVVNESLETNVPGVFACGNVLHVHDLVDYVSEEATAAGRHAAEYVKNGGDKSCDGKEISITATGGVRYTVPSTINTAQMDDTVTVRFRVGAVYKNCYIAVYLDDKQLQHRKRPVMAPGEMEQVVLKKKELIETDNPRTITIKIEEA</sequence>
<evidence type="ECO:0000313" key="4">
    <source>
        <dbReference type="Proteomes" id="UP000095673"/>
    </source>
</evidence>
<evidence type="ECO:0000313" key="3">
    <source>
        <dbReference type="EMBL" id="CUN26923.1"/>
    </source>
</evidence>
<dbReference type="SUPFAM" id="SSF51905">
    <property type="entry name" value="FAD/NAD(P)-binding domain"/>
    <property type="match status" value="1"/>
</dbReference>
<dbReference type="InterPro" id="IPR051691">
    <property type="entry name" value="Metab_Enz_Cyan_OpOx_G3PDH"/>
</dbReference>
<dbReference type="InterPro" id="IPR036188">
    <property type="entry name" value="FAD/NAD-bd_sf"/>
</dbReference>
<accession>A0A173VIB1</accession>
<dbReference type="Proteomes" id="UP000095673">
    <property type="component" value="Unassembled WGS sequence"/>
</dbReference>
<dbReference type="RefSeq" id="WP_055238656.1">
    <property type="nucleotide sequence ID" value="NZ_CYXM01000019.1"/>
</dbReference>
<protein>
    <submittedName>
        <fullName evidence="3">Glutamate synthase [NADPH] small chain</fullName>
        <ecNumber evidence="3">1.4.1.13</ecNumber>
    </submittedName>
</protein>
<dbReference type="EMBL" id="CYXM01000019">
    <property type="protein sequence ID" value="CUN26923.1"/>
    <property type="molecule type" value="Genomic_DNA"/>
</dbReference>
<dbReference type="PANTHER" id="PTHR42949:SF3">
    <property type="entry name" value="ANAEROBIC GLYCEROL-3-PHOSPHATE DEHYDROGENASE SUBUNIT B"/>
    <property type="match status" value="1"/>
</dbReference>
<dbReference type="OrthoDB" id="9776839at2"/>
<feature type="domain" description="FAD/NAD(P)-binding" evidence="2">
    <location>
        <begin position="4"/>
        <end position="336"/>
    </location>
</feature>
<organism evidence="3 4">
    <name type="scientific">Agathobacter rectalis</name>
    <dbReference type="NCBI Taxonomy" id="39491"/>
    <lineage>
        <taxon>Bacteria</taxon>
        <taxon>Bacillati</taxon>
        <taxon>Bacillota</taxon>
        <taxon>Clostridia</taxon>
        <taxon>Lachnospirales</taxon>
        <taxon>Lachnospiraceae</taxon>
        <taxon>Agathobacter</taxon>
    </lineage>
</organism>